<reference evidence="1" key="2">
    <citation type="submission" date="2023-02" db="EMBL/GenBank/DDBJ databases">
        <authorList>
            <consortium name="DOE Joint Genome Institute"/>
            <person name="Mondo S.J."/>
            <person name="Chang Y."/>
            <person name="Wang Y."/>
            <person name="Ahrendt S."/>
            <person name="Andreopoulos W."/>
            <person name="Barry K."/>
            <person name="Beard J."/>
            <person name="Benny G.L."/>
            <person name="Blankenship S."/>
            <person name="Bonito G."/>
            <person name="Cuomo C."/>
            <person name="Desiro A."/>
            <person name="Gervers K.A."/>
            <person name="Hundley H."/>
            <person name="Kuo A."/>
            <person name="LaButti K."/>
            <person name="Lang B.F."/>
            <person name="Lipzen A."/>
            <person name="O'Donnell K."/>
            <person name="Pangilinan J."/>
            <person name="Reynolds N."/>
            <person name="Sandor L."/>
            <person name="Smith M.W."/>
            <person name="Tsang A."/>
            <person name="Grigoriev I.V."/>
            <person name="Stajich J.E."/>
            <person name="Spatafora J.W."/>
        </authorList>
    </citation>
    <scope>NUCLEOTIDE SEQUENCE</scope>
    <source>
        <strain evidence="1">RSA 2281</strain>
    </source>
</reference>
<reference evidence="1" key="1">
    <citation type="journal article" date="2022" name="IScience">
        <title>Evolution of zygomycete secretomes and the origins of terrestrial fungal ecologies.</title>
        <authorList>
            <person name="Chang Y."/>
            <person name="Wang Y."/>
            <person name="Mondo S."/>
            <person name="Ahrendt S."/>
            <person name="Andreopoulos W."/>
            <person name="Barry K."/>
            <person name="Beard J."/>
            <person name="Benny G.L."/>
            <person name="Blankenship S."/>
            <person name="Bonito G."/>
            <person name="Cuomo C."/>
            <person name="Desiro A."/>
            <person name="Gervers K.A."/>
            <person name="Hundley H."/>
            <person name="Kuo A."/>
            <person name="LaButti K."/>
            <person name="Lang B.F."/>
            <person name="Lipzen A."/>
            <person name="O'Donnell K."/>
            <person name="Pangilinan J."/>
            <person name="Reynolds N."/>
            <person name="Sandor L."/>
            <person name="Smith M.E."/>
            <person name="Tsang A."/>
            <person name="Grigoriev I.V."/>
            <person name="Stajich J.E."/>
            <person name="Spatafora J.W."/>
        </authorList>
    </citation>
    <scope>NUCLEOTIDE SEQUENCE</scope>
    <source>
        <strain evidence="1">RSA 2281</strain>
    </source>
</reference>
<organism evidence="1 2">
    <name type="scientific">Phascolomyces articulosus</name>
    <dbReference type="NCBI Taxonomy" id="60185"/>
    <lineage>
        <taxon>Eukaryota</taxon>
        <taxon>Fungi</taxon>
        <taxon>Fungi incertae sedis</taxon>
        <taxon>Mucoromycota</taxon>
        <taxon>Mucoromycotina</taxon>
        <taxon>Mucoromycetes</taxon>
        <taxon>Mucorales</taxon>
        <taxon>Lichtheimiaceae</taxon>
        <taxon>Phascolomyces</taxon>
    </lineage>
</organism>
<sequence length="85" mass="10103">MRFFFLFSLLYRLYILLINGLMIMKELFAGDSFGMDMVRLAQACHRGIPNLVMHFYKLNSRHTLFSAYTHPLVTMNDGYYITTYF</sequence>
<accession>A0AAD5JXR7</accession>
<gene>
    <name evidence="1" type="ORF">BDA99DRAFT_94992</name>
</gene>
<comment type="caution">
    <text evidence="1">The sequence shown here is derived from an EMBL/GenBank/DDBJ whole genome shotgun (WGS) entry which is preliminary data.</text>
</comment>
<evidence type="ECO:0000313" key="2">
    <source>
        <dbReference type="Proteomes" id="UP001209540"/>
    </source>
</evidence>
<dbReference type="Proteomes" id="UP001209540">
    <property type="component" value="Unassembled WGS sequence"/>
</dbReference>
<keyword evidence="2" id="KW-1185">Reference proteome</keyword>
<dbReference type="EMBL" id="JAIXMP010000017">
    <property type="protein sequence ID" value="KAI9259519.1"/>
    <property type="molecule type" value="Genomic_DNA"/>
</dbReference>
<dbReference type="AlphaFoldDB" id="A0AAD5JXR7"/>
<protein>
    <submittedName>
        <fullName evidence="1">Uncharacterized protein</fullName>
    </submittedName>
</protein>
<proteinExistence type="predicted"/>
<evidence type="ECO:0000313" key="1">
    <source>
        <dbReference type="EMBL" id="KAI9259519.1"/>
    </source>
</evidence>
<name>A0AAD5JXR7_9FUNG</name>